<keyword evidence="3" id="KW-1185">Reference proteome</keyword>
<dbReference type="EMBL" id="JAPTSV010000001">
    <property type="protein sequence ID" value="KAJ1532007.1"/>
    <property type="molecule type" value="Genomic_DNA"/>
</dbReference>
<reference evidence="2" key="1">
    <citation type="submission" date="2022-12" db="EMBL/GenBank/DDBJ databases">
        <title>Chromosome-level genome assembly of the bean flower thrips Megalurothrips usitatus.</title>
        <authorList>
            <person name="Ma L."/>
            <person name="Liu Q."/>
            <person name="Li H."/>
            <person name="Cai W."/>
        </authorList>
    </citation>
    <scope>NUCLEOTIDE SEQUENCE</scope>
    <source>
        <strain evidence="2">Cailab_2022a</strain>
    </source>
</reference>
<gene>
    <name evidence="2" type="ORF">ONE63_000641</name>
</gene>
<feature type="compositionally biased region" description="Polar residues" evidence="1">
    <location>
        <begin position="147"/>
        <end position="158"/>
    </location>
</feature>
<comment type="caution">
    <text evidence="2">The sequence shown here is derived from an EMBL/GenBank/DDBJ whole genome shotgun (WGS) entry which is preliminary data.</text>
</comment>
<feature type="region of interest" description="Disordered" evidence="1">
    <location>
        <begin position="145"/>
        <end position="191"/>
    </location>
</feature>
<proteinExistence type="predicted"/>
<feature type="region of interest" description="Disordered" evidence="1">
    <location>
        <begin position="42"/>
        <end position="84"/>
    </location>
</feature>
<evidence type="ECO:0000313" key="2">
    <source>
        <dbReference type="EMBL" id="KAJ1532007.1"/>
    </source>
</evidence>
<dbReference type="Proteomes" id="UP001075354">
    <property type="component" value="Chromosome 1"/>
</dbReference>
<evidence type="ECO:0000256" key="1">
    <source>
        <dbReference type="SAM" id="MobiDB-lite"/>
    </source>
</evidence>
<organism evidence="2 3">
    <name type="scientific">Megalurothrips usitatus</name>
    <name type="common">bean blossom thrips</name>
    <dbReference type="NCBI Taxonomy" id="439358"/>
    <lineage>
        <taxon>Eukaryota</taxon>
        <taxon>Metazoa</taxon>
        <taxon>Ecdysozoa</taxon>
        <taxon>Arthropoda</taxon>
        <taxon>Hexapoda</taxon>
        <taxon>Insecta</taxon>
        <taxon>Pterygota</taxon>
        <taxon>Neoptera</taxon>
        <taxon>Paraneoptera</taxon>
        <taxon>Thysanoptera</taxon>
        <taxon>Terebrantia</taxon>
        <taxon>Thripoidea</taxon>
        <taxon>Thripidae</taxon>
        <taxon>Megalurothrips</taxon>
    </lineage>
</organism>
<protein>
    <submittedName>
        <fullName evidence="2">Uncharacterized protein</fullName>
    </submittedName>
</protein>
<accession>A0AAV7Y2K4</accession>
<feature type="compositionally biased region" description="Low complexity" evidence="1">
    <location>
        <begin position="166"/>
        <end position="190"/>
    </location>
</feature>
<name>A0AAV7Y2K4_9NEOP</name>
<feature type="compositionally biased region" description="Low complexity" evidence="1">
    <location>
        <begin position="42"/>
        <end position="53"/>
    </location>
</feature>
<dbReference type="AlphaFoldDB" id="A0AAV7Y2K4"/>
<sequence length="382" mass="41299">MRRRSTLGMGTGVAPVRFADMPAFEPAIRASRHSVVPRQLSFNSNSSQCSNASAEPGKRRTISSFRSNRTKPHERPNAANTNESVMDGIAELTQSMSESSITTKGSTTVVSNCQQVQAAEVTACSLSSSGPGLQTSVAKTFPKSTIAHKSSASMTESVSKIPRFNSSTSKTSTSKSSTSKSSTPKSSLTSMAQLNSTDAFEEAEIDAMTSTPHPTGSARLSASHASTMDLRDFAEQQRFMMQVLKLSFQKMNKLADSQLALNLLLADVLKELKSRQGSDNLAQNTRNEPQTKLGECNGDMPLNVLAPSQEDNKENFSGHLLRPDHIFNAMKSELRCLKTPTVLKSGGHLVPDTPNTLLSNTVHHQLEDLFESSEPESPVILH</sequence>
<evidence type="ECO:0000313" key="3">
    <source>
        <dbReference type="Proteomes" id="UP001075354"/>
    </source>
</evidence>